<dbReference type="InterPro" id="IPR024520">
    <property type="entry name" value="DUF3558"/>
</dbReference>
<evidence type="ECO:0000313" key="3">
    <source>
        <dbReference type="Proteomes" id="UP000285112"/>
    </source>
</evidence>
<organism evidence="2 3">
    <name type="scientific">Amycolatopsis panacis</name>
    <dbReference type="NCBI Taxonomy" id="2340917"/>
    <lineage>
        <taxon>Bacteria</taxon>
        <taxon>Bacillati</taxon>
        <taxon>Actinomycetota</taxon>
        <taxon>Actinomycetes</taxon>
        <taxon>Pseudonocardiales</taxon>
        <taxon>Pseudonocardiaceae</taxon>
        <taxon>Amycolatopsis</taxon>
    </lineage>
</organism>
<dbReference type="Proteomes" id="UP000285112">
    <property type="component" value="Unassembled WGS sequence"/>
</dbReference>
<reference evidence="2 3" key="1">
    <citation type="submission" date="2018-09" db="EMBL/GenBank/DDBJ databases">
        <title>YIM PH 21725 draft genome.</title>
        <authorList>
            <person name="Miao C."/>
        </authorList>
    </citation>
    <scope>NUCLEOTIDE SEQUENCE [LARGE SCALE GENOMIC DNA]</scope>
    <source>
        <strain evidence="3">YIM PH21725</strain>
    </source>
</reference>
<evidence type="ECO:0000313" key="2">
    <source>
        <dbReference type="EMBL" id="RJQ88840.1"/>
    </source>
</evidence>
<comment type="caution">
    <text evidence="2">The sequence shown here is derived from an EMBL/GenBank/DDBJ whole genome shotgun (WGS) entry which is preliminary data.</text>
</comment>
<dbReference type="RefSeq" id="WP_120022278.1">
    <property type="nucleotide sequence ID" value="NZ_QZFV01000062.1"/>
</dbReference>
<proteinExistence type="predicted"/>
<accession>A0A419I8V5</accession>
<evidence type="ECO:0000256" key="1">
    <source>
        <dbReference type="SAM" id="MobiDB-lite"/>
    </source>
</evidence>
<feature type="compositionally biased region" description="Low complexity" evidence="1">
    <location>
        <begin position="61"/>
        <end position="78"/>
    </location>
</feature>
<sequence>MGNGDSGSTLKNVATGAVAGPIGAVVGGASSGLVSMYAAGTVAVLGLLTACSGKTGGTAEPPASADSSNSSNTNSGAPKVPSPLPTQKLIADPCTALGDNDAASLGLKTPGKPNGQSPAGCDWHSTMFPGNVIGITPLTPNKNGLGDVYADKAKYAYFQPTTFGNYPAAYGSTLGDDRSEGVCNVVVGVTDQLGVSISTSISAGNNHDDPCGALNKVSTAMVNHLKSAQ</sequence>
<feature type="region of interest" description="Disordered" evidence="1">
    <location>
        <begin position="55"/>
        <end position="90"/>
    </location>
</feature>
<name>A0A419I8V5_9PSEU</name>
<dbReference type="AlphaFoldDB" id="A0A419I8V5"/>
<dbReference type="OrthoDB" id="3697076at2"/>
<dbReference type="Pfam" id="PF12079">
    <property type="entry name" value="DUF3558"/>
    <property type="match status" value="1"/>
</dbReference>
<protein>
    <submittedName>
        <fullName evidence="2">DUF3558 domain-containing protein</fullName>
    </submittedName>
</protein>
<gene>
    <name evidence="2" type="ORF">D5S19_05730</name>
</gene>
<keyword evidence="3" id="KW-1185">Reference proteome</keyword>
<dbReference type="EMBL" id="QZFV01000062">
    <property type="protein sequence ID" value="RJQ88840.1"/>
    <property type="molecule type" value="Genomic_DNA"/>
</dbReference>